<sequence>MQEFFAALWLLKNPHLITNVFQQCLAEEKKHMKHLIPYMCRLLTEKSRSLMECLIPPEELKNTSNGFCKEVISTFLPRLCGNDEPDTEDSGRILFLCQCLYESQCPEACIDLLEKLEYRLDLSGESLDPYPCCAVAYVITQSKERKIWLDLEDVTISQHGMRPLLGCLQNVQWCDSLPRQLWEIFLLSEGEMDCITLLGLDDQLHLPVGGDRKLFERAVTVLQKISLKVKICLHWEGENPDCHSLCETLPEALPYVSSLSFKRTYRAPGLQDQERRYETLKRQEKKLFLDLCLKAATPIQGESVHNEVNNLISLFSFNYDMHNILLDLYQHVKSQESSAVIQKLKPFFQSAPEVWIINLSERKTSILLEVLRLQPEKKHVELRGCSEEEGEVRTLLQCLPFISQLSSWFGLSGGVQFFGTLFCAAAEREQQTGEKTLQLLSSVCTYPTFPLPRIYDDDDEKHQSGFLLDLYSHLKDYETETGLSVLPSLQSVLQSAPEVWTINLSKRKTSILLEVLRLQPEKKHVELRGCSEEEGEVRTLLQCLPFISQLRLVGPLLFIL</sequence>
<reference evidence="1 2" key="1">
    <citation type="journal article" date="2023" name="Mol. Biol. Evol.">
        <title>Genomics of Secondarily Temperate Adaptation in the Only Non-Antarctic Icefish.</title>
        <authorList>
            <person name="Rivera-Colon A.G."/>
            <person name="Rayamajhi N."/>
            <person name="Minhas B.F."/>
            <person name="Madrigal G."/>
            <person name="Bilyk K.T."/>
            <person name="Yoon V."/>
            <person name="Hune M."/>
            <person name="Gregory S."/>
            <person name="Cheng C.H.C."/>
            <person name="Catchen J.M."/>
        </authorList>
    </citation>
    <scope>NUCLEOTIDE SEQUENCE [LARGE SCALE GENOMIC DNA]</scope>
    <source>
        <tissue evidence="1">White muscle</tissue>
    </source>
</reference>
<evidence type="ECO:0000313" key="2">
    <source>
        <dbReference type="Proteomes" id="UP001331515"/>
    </source>
</evidence>
<dbReference type="PANTHER" id="PTHR31594:SF16">
    <property type="entry name" value="SI:CH211-281L24.3"/>
    <property type="match status" value="1"/>
</dbReference>
<dbReference type="Gene3D" id="1.20.58.1200">
    <property type="entry name" value="RNA silencing suppressor P21, N-terminal domain"/>
    <property type="match status" value="2"/>
</dbReference>
<dbReference type="InterPro" id="IPR052090">
    <property type="entry name" value="Cytolytic_pore-forming_toxin"/>
</dbReference>
<dbReference type="EMBL" id="JAURVH010001536">
    <property type="protein sequence ID" value="KAK5891040.1"/>
    <property type="molecule type" value="Genomic_DNA"/>
</dbReference>
<proteinExistence type="predicted"/>
<protein>
    <submittedName>
        <fullName evidence="1">Uncharacterized protein</fullName>
    </submittedName>
</protein>
<comment type="caution">
    <text evidence="1">The sequence shown here is derived from an EMBL/GenBank/DDBJ whole genome shotgun (WGS) entry which is preliminary data.</text>
</comment>
<evidence type="ECO:0000313" key="1">
    <source>
        <dbReference type="EMBL" id="KAK5891040.1"/>
    </source>
</evidence>
<accession>A0AAN8BT73</accession>
<keyword evidence="2" id="KW-1185">Reference proteome</keyword>
<organism evidence="1 2">
    <name type="scientific">Champsocephalus gunnari</name>
    <name type="common">Mackerel icefish</name>
    <dbReference type="NCBI Taxonomy" id="52237"/>
    <lineage>
        <taxon>Eukaryota</taxon>
        <taxon>Metazoa</taxon>
        <taxon>Chordata</taxon>
        <taxon>Craniata</taxon>
        <taxon>Vertebrata</taxon>
        <taxon>Euteleostomi</taxon>
        <taxon>Actinopterygii</taxon>
        <taxon>Neopterygii</taxon>
        <taxon>Teleostei</taxon>
        <taxon>Neoteleostei</taxon>
        <taxon>Acanthomorphata</taxon>
        <taxon>Eupercaria</taxon>
        <taxon>Perciformes</taxon>
        <taxon>Notothenioidei</taxon>
        <taxon>Channichthyidae</taxon>
        <taxon>Champsocephalus</taxon>
    </lineage>
</organism>
<gene>
    <name evidence="1" type="ORF">CgunFtcFv8_018334</name>
</gene>
<dbReference type="Proteomes" id="UP001331515">
    <property type="component" value="Unassembled WGS sequence"/>
</dbReference>
<name>A0AAN8BT73_CHAGU</name>
<dbReference type="AlphaFoldDB" id="A0AAN8BT73"/>
<dbReference type="PANTHER" id="PTHR31594">
    <property type="entry name" value="AIG1-TYPE G DOMAIN-CONTAINING PROTEIN"/>
    <property type="match status" value="1"/>
</dbReference>